<sequence length="194" mass="22330">MVGVAIFHEGSSKKTADNELLNLLITNLNLDNNKIRFIGIGGKSNFFNLDNKNYSTIKMAVRREEINKILFVIDADYEKNDEKYGGYDNTETELKKIIHELELQDCSDIYITCDPQTKDGYLESLILSTIPEKQKSCIENFLNCSDFKSKENHKAILNQVYKTAYPQAPFDFSHQNLDELKQKLTTLFSMDKHS</sequence>
<protein>
    <recommendedName>
        <fullName evidence="3">DUF4276 family protein</fullName>
    </recommendedName>
</protein>
<accession>A0A1H6FE35</accession>
<proteinExistence type="predicted"/>
<dbReference type="AlphaFoldDB" id="A0A1H6FE35"/>
<evidence type="ECO:0000313" key="2">
    <source>
        <dbReference type="Proteomes" id="UP000236724"/>
    </source>
</evidence>
<dbReference type="OrthoDB" id="5622976at2"/>
<keyword evidence="2" id="KW-1185">Reference proteome</keyword>
<organism evidence="1 2">
    <name type="scientific">Candidatus Venteria ishoeyi</name>
    <dbReference type="NCBI Taxonomy" id="1899563"/>
    <lineage>
        <taxon>Bacteria</taxon>
        <taxon>Pseudomonadati</taxon>
        <taxon>Pseudomonadota</taxon>
        <taxon>Gammaproteobacteria</taxon>
        <taxon>Thiotrichales</taxon>
        <taxon>Thiotrichaceae</taxon>
        <taxon>Venteria</taxon>
    </lineage>
</organism>
<evidence type="ECO:0000313" key="1">
    <source>
        <dbReference type="EMBL" id="SEH07599.1"/>
    </source>
</evidence>
<reference evidence="1 2" key="1">
    <citation type="submission" date="2016-10" db="EMBL/GenBank/DDBJ databases">
        <authorList>
            <person name="de Groot N.N."/>
        </authorList>
    </citation>
    <scope>NUCLEOTIDE SEQUENCE [LARGE SCALE GENOMIC DNA]</scope>
    <source>
        <strain evidence="1">MBHS1</strain>
    </source>
</reference>
<dbReference type="RefSeq" id="WP_103921236.1">
    <property type="nucleotide sequence ID" value="NZ_FMSV02000537.1"/>
</dbReference>
<gene>
    <name evidence="1" type="ORF">MBHS_03475</name>
</gene>
<dbReference type="EMBL" id="FMSV02000537">
    <property type="protein sequence ID" value="SEH07599.1"/>
    <property type="molecule type" value="Genomic_DNA"/>
</dbReference>
<evidence type="ECO:0008006" key="3">
    <source>
        <dbReference type="Google" id="ProtNLM"/>
    </source>
</evidence>
<name>A0A1H6FE35_9GAMM</name>
<dbReference type="Proteomes" id="UP000236724">
    <property type="component" value="Unassembled WGS sequence"/>
</dbReference>